<evidence type="ECO:0000313" key="2">
    <source>
        <dbReference type="EMBL" id="EJD76292.1"/>
    </source>
</evidence>
<gene>
    <name evidence="2" type="ORF">LOAG_16724</name>
</gene>
<keyword evidence="1" id="KW-0472">Membrane</keyword>
<dbReference type="InParanoid" id="A0A1S0UKP5"/>
<accession>A0A1S0UKP5</accession>
<dbReference type="AlphaFoldDB" id="A0A1S0UKP5"/>
<dbReference type="EMBL" id="JH712080">
    <property type="protein sequence ID" value="EJD76292.1"/>
    <property type="molecule type" value="Genomic_DNA"/>
</dbReference>
<dbReference type="OrthoDB" id="5831564at2759"/>
<organism evidence="2">
    <name type="scientific">Loa loa</name>
    <name type="common">Eye worm</name>
    <name type="synonym">Filaria loa</name>
    <dbReference type="NCBI Taxonomy" id="7209"/>
    <lineage>
        <taxon>Eukaryota</taxon>
        <taxon>Metazoa</taxon>
        <taxon>Ecdysozoa</taxon>
        <taxon>Nematoda</taxon>
        <taxon>Chromadorea</taxon>
        <taxon>Rhabditida</taxon>
        <taxon>Spirurina</taxon>
        <taxon>Spiruromorpha</taxon>
        <taxon>Filarioidea</taxon>
        <taxon>Onchocercidae</taxon>
        <taxon>Loa</taxon>
    </lineage>
</organism>
<dbReference type="CTD" id="9951885"/>
<dbReference type="GeneID" id="9951885"/>
<feature type="transmembrane region" description="Helical" evidence="1">
    <location>
        <begin position="182"/>
        <end position="204"/>
    </location>
</feature>
<protein>
    <submittedName>
        <fullName evidence="2">Uncharacterized protein</fullName>
    </submittedName>
</protein>
<keyword evidence="1" id="KW-0812">Transmembrane</keyword>
<dbReference type="KEGG" id="loa:LOAG_16724"/>
<evidence type="ECO:0000256" key="1">
    <source>
        <dbReference type="SAM" id="Phobius"/>
    </source>
</evidence>
<proteinExistence type="predicted"/>
<dbReference type="RefSeq" id="XP_020307102.1">
    <property type="nucleotide sequence ID" value="XM_020449374.1"/>
</dbReference>
<name>A0A1S0UKP5_LOALO</name>
<dbReference type="FunCoup" id="A0A1S0UKP5">
    <property type="interactions" value="186"/>
</dbReference>
<dbReference type="OMA" id="HTNETYE"/>
<keyword evidence="1" id="KW-1133">Transmembrane helix</keyword>
<reference evidence="2" key="1">
    <citation type="submission" date="2012-04" db="EMBL/GenBank/DDBJ databases">
        <title>The Genome Sequence of Loa loa.</title>
        <authorList>
            <consortium name="The Broad Institute Genome Sequencing Platform"/>
            <consortium name="Broad Institute Genome Sequencing Center for Infectious Disease"/>
            <person name="Nutman T.B."/>
            <person name="Fink D.L."/>
            <person name="Russ C."/>
            <person name="Young S."/>
            <person name="Zeng Q."/>
            <person name="Gargeya S."/>
            <person name="Alvarado L."/>
            <person name="Berlin A."/>
            <person name="Chapman S.B."/>
            <person name="Chen Z."/>
            <person name="Freedman E."/>
            <person name="Gellesch M."/>
            <person name="Goldberg J."/>
            <person name="Griggs A."/>
            <person name="Gujja S."/>
            <person name="Heilman E.R."/>
            <person name="Heiman D."/>
            <person name="Howarth C."/>
            <person name="Mehta T."/>
            <person name="Neiman D."/>
            <person name="Pearson M."/>
            <person name="Roberts A."/>
            <person name="Saif S."/>
            <person name="Shea T."/>
            <person name="Shenoy N."/>
            <person name="Sisk P."/>
            <person name="Stolte C."/>
            <person name="Sykes S."/>
            <person name="White J."/>
            <person name="Yandava C."/>
            <person name="Haas B."/>
            <person name="Henn M.R."/>
            <person name="Nusbaum C."/>
            <person name="Birren B."/>
        </authorList>
    </citation>
    <scope>NUCLEOTIDE SEQUENCE [LARGE SCALE GENOMIC DNA]</scope>
</reference>
<sequence length="642" mass="73338">MVHNDLLCNNGSEFVCICQQNAGNLLKHHILCNELIELDELPVIEMNIRRVNLSARLHTNETYESYFKRRVATIVSNYCEQRADECMATTLRLKKENVVLLSIKPSNLQSTTIDFVITKSQRRNTLSIMTILDPAKVKYILSSQLAALSRILGGVRIEQVKIAIMEKYRESNDGKSIQRNNFGLLLILSVVATFLTITYTIAAVRVCRDCYAKRQAKKNASKLNNAFEMPNYGTCIQPKQNEMDGSYEVHSTIKTRTSKENDQNNPNPGEVTVMDAYQMRRMFQCDPSQLPAEEVSPLSQTSNDLFVIFALKSLKEPKSQICGPQPKHTIHQSIKVGEEKKNSPLPHKINKTSQENEDIAEVPQKYTNILATNKQTAEETSHYDSNPTTYFRQAEYEFFEQQFKELPTSISNQVMIEESLKPTCNQPEVIPELMNSNLKGPTIDEQLETTSNQPAIGNETAWLPNIEPRGKPYSLTSSFSESLYDVANHYNEGTINLELYQSNQETKHRTETEISSPKRVSLTNQLNYLQETESSDYFAKDAKSIHFVEKSRSTHQFDNWSSESDDEDGDIYHKLSEVEEERETERSSKFVTVSCVEKAKDFIGDPTNSRNEKHFELNLNMQSSICKKQFKVIADEPCYEQL</sequence>